<evidence type="ECO:0000256" key="11">
    <source>
        <dbReference type="ARBA" id="ARBA00023141"/>
    </source>
</evidence>
<evidence type="ECO:0000256" key="10">
    <source>
        <dbReference type="ARBA" id="ARBA00022605"/>
    </source>
</evidence>
<dbReference type="UniPathway" id="UPA00121">
    <property type="reaction ID" value="UER00345"/>
</dbReference>
<evidence type="ECO:0000256" key="9">
    <source>
        <dbReference type="ARBA" id="ARBA00022490"/>
    </source>
</evidence>
<accession>I1XKJ1</accession>
<dbReference type="Gene3D" id="1.20.59.10">
    <property type="entry name" value="Chorismate mutase"/>
    <property type="match status" value="1"/>
</dbReference>
<evidence type="ECO:0000256" key="6">
    <source>
        <dbReference type="ARBA" id="ARBA00012404"/>
    </source>
</evidence>
<dbReference type="PROSITE" id="PS00857">
    <property type="entry name" value="PREPHENATE_DEHYDR_1"/>
    <property type="match status" value="1"/>
</dbReference>
<evidence type="ECO:0000256" key="1">
    <source>
        <dbReference type="ARBA" id="ARBA00000824"/>
    </source>
</evidence>
<dbReference type="SUPFAM" id="SSF53850">
    <property type="entry name" value="Periplasmic binding protein-like II"/>
    <property type="match status" value="1"/>
</dbReference>
<dbReference type="Pfam" id="PF00800">
    <property type="entry name" value="PDT"/>
    <property type="match status" value="1"/>
</dbReference>
<evidence type="ECO:0000313" key="20">
    <source>
        <dbReference type="Proteomes" id="UP000009144"/>
    </source>
</evidence>
<dbReference type="GO" id="GO:0004664">
    <property type="term" value="F:prephenate dehydratase activity"/>
    <property type="evidence" value="ECO:0007669"/>
    <property type="project" value="UniProtKB-EC"/>
</dbReference>
<keyword evidence="14 19" id="KW-0456">Lyase</keyword>
<comment type="subcellular location">
    <subcellularLocation>
        <location evidence="3">Cytoplasm</location>
    </subcellularLocation>
</comment>
<evidence type="ECO:0000256" key="12">
    <source>
        <dbReference type="ARBA" id="ARBA00023222"/>
    </source>
</evidence>
<dbReference type="NCBIfam" id="TIGR01807">
    <property type="entry name" value="CM_P2"/>
    <property type="match status" value="1"/>
</dbReference>
<dbReference type="PANTHER" id="PTHR21022:SF19">
    <property type="entry name" value="PREPHENATE DEHYDRATASE-RELATED"/>
    <property type="match status" value="1"/>
</dbReference>
<evidence type="ECO:0000256" key="14">
    <source>
        <dbReference type="ARBA" id="ARBA00023239"/>
    </source>
</evidence>
<dbReference type="PROSITE" id="PS00858">
    <property type="entry name" value="PREPHENATE_DEHYDR_2"/>
    <property type="match status" value="1"/>
</dbReference>
<dbReference type="UniPathway" id="UPA00120">
    <property type="reaction ID" value="UER00203"/>
</dbReference>
<dbReference type="InterPro" id="IPR036979">
    <property type="entry name" value="CM_dom_sf"/>
</dbReference>
<dbReference type="OrthoDB" id="9802281at2"/>
<dbReference type="eggNOG" id="COG1605">
    <property type="taxonomic scope" value="Bacteria"/>
</dbReference>
<dbReference type="Pfam" id="PF01817">
    <property type="entry name" value="CM_2"/>
    <property type="match status" value="1"/>
</dbReference>
<dbReference type="Pfam" id="PF01842">
    <property type="entry name" value="ACT"/>
    <property type="match status" value="1"/>
</dbReference>
<keyword evidence="15" id="KW-0511">Multifunctional enzyme</keyword>
<dbReference type="Gene3D" id="3.30.70.260">
    <property type="match status" value="1"/>
</dbReference>
<dbReference type="InterPro" id="IPR001086">
    <property type="entry name" value="Preph_deHydtase"/>
</dbReference>
<dbReference type="GO" id="GO:0046417">
    <property type="term" value="P:chorismate metabolic process"/>
    <property type="evidence" value="ECO:0007669"/>
    <property type="project" value="InterPro"/>
</dbReference>
<dbReference type="eggNOG" id="COG0077">
    <property type="taxonomic scope" value="Bacteria"/>
</dbReference>
<dbReference type="PROSITE" id="PS51171">
    <property type="entry name" value="PREPHENATE_DEHYDR_3"/>
    <property type="match status" value="1"/>
</dbReference>
<dbReference type="InterPro" id="IPR008242">
    <property type="entry name" value="Chor_mutase/pphenate_deHydtase"/>
</dbReference>
<comment type="catalytic activity">
    <reaction evidence="1">
        <text>chorismate = prephenate</text>
        <dbReference type="Rhea" id="RHEA:13897"/>
        <dbReference type="ChEBI" id="CHEBI:29748"/>
        <dbReference type="ChEBI" id="CHEBI:29934"/>
        <dbReference type="EC" id="5.4.99.5"/>
    </reaction>
</comment>
<dbReference type="AlphaFoldDB" id="I1XKJ1"/>
<evidence type="ECO:0000256" key="17">
    <source>
        <dbReference type="ARBA" id="ARBA00031520"/>
    </source>
</evidence>
<evidence type="ECO:0000256" key="2">
    <source>
        <dbReference type="ARBA" id="ARBA00002364"/>
    </source>
</evidence>
<dbReference type="SUPFAM" id="SSF55021">
    <property type="entry name" value="ACT-like"/>
    <property type="match status" value="1"/>
</dbReference>
<dbReference type="InterPro" id="IPR002912">
    <property type="entry name" value="ACT_dom"/>
</dbReference>
<dbReference type="FunFam" id="3.40.190.10:FF:000029">
    <property type="entry name" value="Chorismate mutase/Prephenate dehydratase"/>
    <property type="match status" value="1"/>
</dbReference>
<dbReference type="SUPFAM" id="SSF48600">
    <property type="entry name" value="Chorismate mutase II"/>
    <property type="match status" value="1"/>
</dbReference>
<dbReference type="Gene3D" id="3.40.190.10">
    <property type="entry name" value="Periplasmic binding protein-like II"/>
    <property type="match status" value="2"/>
</dbReference>
<dbReference type="SMART" id="SM00830">
    <property type="entry name" value="CM_2"/>
    <property type="match status" value="1"/>
</dbReference>
<reference evidence="19 20" key="2">
    <citation type="journal article" date="2013" name="Int. J. Syst. Evol. Microbiol.">
        <title>Methylophaga nitratireducenticrescens sp. nov. and Methylophaga frappieri sp. nov., isolated from the biofilm of the methanol-fed denitrification system treating the seawater at the Montreal Biodome.</title>
        <authorList>
            <person name="Villeneuve C."/>
            <person name="Martineau C."/>
            <person name="Mauffrey F."/>
            <person name="Villemur R."/>
        </authorList>
    </citation>
    <scope>NUCLEOTIDE SEQUENCE [LARGE SCALE GENOMIC DNA]</scope>
    <source>
        <strain evidence="19 20">JAM1</strain>
    </source>
</reference>
<evidence type="ECO:0000256" key="7">
    <source>
        <dbReference type="ARBA" id="ARBA00013147"/>
    </source>
</evidence>
<evidence type="ECO:0000256" key="8">
    <source>
        <dbReference type="ARBA" id="ARBA00014401"/>
    </source>
</evidence>
<evidence type="ECO:0000256" key="5">
    <source>
        <dbReference type="ARBA" id="ARBA00004817"/>
    </source>
</evidence>
<dbReference type="InterPro" id="IPR002701">
    <property type="entry name" value="CM_II_prokaryot"/>
</dbReference>
<evidence type="ECO:0000256" key="4">
    <source>
        <dbReference type="ARBA" id="ARBA00004741"/>
    </source>
</evidence>
<dbReference type="HOGENOM" id="CLU_035008_0_1_6"/>
<evidence type="ECO:0000256" key="13">
    <source>
        <dbReference type="ARBA" id="ARBA00023235"/>
    </source>
</evidence>
<dbReference type="EC" id="4.2.1.51" evidence="7"/>
<dbReference type="GO" id="GO:0004106">
    <property type="term" value="F:chorismate mutase activity"/>
    <property type="evidence" value="ECO:0007669"/>
    <property type="project" value="UniProtKB-EC"/>
</dbReference>
<dbReference type="InterPro" id="IPR045865">
    <property type="entry name" value="ACT-like_dom_sf"/>
</dbReference>
<evidence type="ECO:0000256" key="16">
    <source>
        <dbReference type="ARBA" id="ARBA00031175"/>
    </source>
</evidence>
<dbReference type="NCBIfam" id="NF008865">
    <property type="entry name" value="PRK11898.1"/>
    <property type="match status" value="1"/>
</dbReference>
<keyword evidence="13 19" id="KW-0413">Isomerase</keyword>
<sequence>MSEKKALQAVREQIDKVDKQLQDLLNERTALAHQVAEIKQQSGEQADFYRPEREAMILRQVMARNNGPLSDLEMARLFREIMSACLAAEKPLQVAYLGPEGSFTQAASLKHFGGSVQLHSMATIADVFHAVETGQACYGVVPVENSTEGMVNHTLDRFVSSSLKINGEVTIRIHHYLLSKSADLSQIKTVYAHPQALAQCRHWLTENLPNSVQIPVNSNSEAAKLVAENGLDCAAIAGNRAAEIYGLSVLANNIEDEVGNTTRFLVIGTQLVEPSGEDKTALLVSTKNKPGALQNLLKPLADKGISMSRIESRPSRKGIWEYVFFIDIEGHCQDPTVASALQELESESSVFRVLGSYPKAVL</sequence>
<organism evidence="19 20">
    <name type="scientific">Methylophaga nitratireducenticrescens</name>
    <dbReference type="NCBI Taxonomy" id="754476"/>
    <lineage>
        <taxon>Bacteria</taxon>
        <taxon>Pseudomonadati</taxon>
        <taxon>Pseudomonadota</taxon>
        <taxon>Gammaproteobacteria</taxon>
        <taxon>Thiotrichales</taxon>
        <taxon>Piscirickettsiaceae</taxon>
        <taxon>Methylophaga</taxon>
    </lineage>
</organism>
<comment type="pathway">
    <text evidence="4">Amino-acid biosynthesis; L-phenylalanine biosynthesis; phenylpyruvate from prephenate: step 1/1.</text>
</comment>
<protein>
    <recommendedName>
        <fullName evidence="8">Bifunctional chorismate mutase/prephenate dehydratase</fullName>
        <ecNumber evidence="7">4.2.1.51</ecNumber>
        <ecNumber evidence="6">5.4.99.5</ecNumber>
    </recommendedName>
    <alternativeName>
        <fullName evidence="17">Chorismate mutase-prephenate dehydratase</fullName>
    </alternativeName>
    <alternativeName>
        <fullName evidence="16">p-protein</fullName>
    </alternativeName>
</protein>
<dbReference type="PROSITE" id="PS51671">
    <property type="entry name" value="ACT"/>
    <property type="match status" value="1"/>
</dbReference>
<dbReference type="FunFam" id="3.40.190.10:FF:000034">
    <property type="entry name" value="Chorismate mutase/prephenate dehydratase"/>
    <property type="match status" value="1"/>
</dbReference>
<dbReference type="InterPro" id="IPR018528">
    <property type="entry name" value="Preph_deHydtase_CS"/>
</dbReference>
<evidence type="ECO:0000256" key="15">
    <source>
        <dbReference type="ARBA" id="ARBA00023268"/>
    </source>
</evidence>
<dbReference type="CDD" id="cd04905">
    <property type="entry name" value="ACT_CM-PDT"/>
    <property type="match status" value="1"/>
</dbReference>
<dbReference type="InterPro" id="IPR036263">
    <property type="entry name" value="Chorismate_II_sf"/>
</dbReference>
<comment type="function">
    <text evidence="2">Catalyzes the Claisen rearrangement of chorismate to prephenate and the decarboxylation/dehydration of prephenate to phenylpyruvate.</text>
</comment>
<keyword evidence="12" id="KW-0584">Phenylalanine biosynthesis</keyword>
<dbReference type="EC" id="5.4.99.5" evidence="6"/>
<keyword evidence="20" id="KW-1185">Reference proteome</keyword>
<dbReference type="FunFam" id="3.30.70.260:FF:000012">
    <property type="entry name" value="Prephenate dehydratase"/>
    <property type="match status" value="1"/>
</dbReference>
<evidence type="ECO:0000256" key="18">
    <source>
        <dbReference type="ARBA" id="ARBA00047848"/>
    </source>
</evidence>
<dbReference type="CDD" id="cd13630">
    <property type="entry name" value="PBP2_PDT_1"/>
    <property type="match status" value="1"/>
</dbReference>
<evidence type="ECO:0000256" key="3">
    <source>
        <dbReference type="ARBA" id="ARBA00004496"/>
    </source>
</evidence>
<keyword evidence="11" id="KW-0057">Aromatic amino acid biosynthesis</keyword>
<dbReference type="PANTHER" id="PTHR21022">
    <property type="entry name" value="PREPHENATE DEHYDRATASE P PROTEIN"/>
    <property type="match status" value="1"/>
</dbReference>
<proteinExistence type="predicted"/>
<name>I1XKJ1_METNJ</name>
<dbReference type="KEGG" id="mej:Q7A_2096"/>
<keyword evidence="9" id="KW-0963">Cytoplasm</keyword>
<gene>
    <name evidence="19" type="ordered locus">Q7A_2096</name>
</gene>
<keyword evidence="10" id="KW-0028">Amino-acid biosynthesis</keyword>
<comment type="pathway">
    <text evidence="5">Metabolic intermediate biosynthesis; prephenate biosynthesis; prephenate from chorismate: step 1/1.</text>
</comment>
<dbReference type="Proteomes" id="UP000009144">
    <property type="component" value="Chromosome"/>
</dbReference>
<dbReference type="EMBL" id="CP003390">
    <property type="protein sequence ID" value="AFI84910.1"/>
    <property type="molecule type" value="Genomic_DNA"/>
</dbReference>
<comment type="catalytic activity">
    <reaction evidence="18">
        <text>prephenate + H(+) = 3-phenylpyruvate + CO2 + H2O</text>
        <dbReference type="Rhea" id="RHEA:21648"/>
        <dbReference type="ChEBI" id="CHEBI:15377"/>
        <dbReference type="ChEBI" id="CHEBI:15378"/>
        <dbReference type="ChEBI" id="CHEBI:16526"/>
        <dbReference type="ChEBI" id="CHEBI:18005"/>
        <dbReference type="ChEBI" id="CHEBI:29934"/>
        <dbReference type="EC" id="4.2.1.51"/>
    </reaction>
</comment>
<reference evidence="19 20" key="1">
    <citation type="journal article" date="2012" name="J. Bacteriol.">
        <title>Complete genome sequences of Methylophaga sp. strain JAM1 and Methylophaga sp. strain JAM7.</title>
        <authorList>
            <person name="Villeneuve C."/>
            <person name="Martineau C."/>
            <person name="Mauffrey F."/>
            <person name="Villemur R."/>
        </authorList>
    </citation>
    <scope>NUCLEOTIDE SEQUENCE [LARGE SCALE GENOMIC DNA]</scope>
    <source>
        <strain evidence="19 20">JAM1</strain>
    </source>
</reference>
<evidence type="ECO:0000313" key="19">
    <source>
        <dbReference type="EMBL" id="AFI84910.1"/>
    </source>
</evidence>
<dbReference type="STRING" id="754476.Q7A_2096"/>
<dbReference type="PROSITE" id="PS51168">
    <property type="entry name" value="CHORISMATE_MUT_2"/>
    <property type="match status" value="1"/>
</dbReference>
<dbReference type="PATRIC" id="fig|754476.3.peg.2073"/>
<dbReference type="GO" id="GO:0009094">
    <property type="term" value="P:L-phenylalanine biosynthetic process"/>
    <property type="evidence" value="ECO:0007669"/>
    <property type="project" value="UniProtKB-UniPathway"/>
</dbReference>
<dbReference type="InterPro" id="IPR010957">
    <property type="entry name" value="G/b/e-P-prot_chorismate_mutase"/>
</dbReference>
<dbReference type="GO" id="GO:0005737">
    <property type="term" value="C:cytoplasm"/>
    <property type="evidence" value="ECO:0007669"/>
    <property type="project" value="UniProtKB-SubCell"/>
</dbReference>
<dbReference type="RefSeq" id="WP_014707278.1">
    <property type="nucleotide sequence ID" value="NC_017857.3"/>
</dbReference>
<dbReference type="PIRSF" id="PIRSF001500">
    <property type="entry name" value="Chor_mut_pdt_Ppr"/>
    <property type="match status" value="1"/>
</dbReference>